<comment type="caution">
    <text evidence="3">The sequence shown here is derived from an EMBL/GenBank/DDBJ whole genome shotgun (WGS) entry which is preliminary data.</text>
</comment>
<dbReference type="NCBIfam" id="TIGR02595">
    <property type="entry name" value="PEP_CTERM"/>
    <property type="match status" value="1"/>
</dbReference>
<dbReference type="Proteomes" id="UP001237592">
    <property type="component" value="Unassembled WGS sequence"/>
</dbReference>
<reference evidence="3 4" key="1">
    <citation type="submission" date="2023-08" db="EMBL/GenBank/DDBJ databases">
        <title>Draft genome sequence of Janthinobacterium lividum.</title>
        <authorList>
            <person name="Chun B.H."/>
            <person name="Lee Y."/>
        </authorList>
    </citation>
    <scope>NUCLEOTIDE SEQUENCE [LARGE SCALE GENOMIC DNA]</scope>
    <source>
        <strain evidence="3 4">AMJK</strain>
    </source>
</reference>
<dbReference type="NCBIfam" id="NF041538">
    <property type="entry name" value="PEP_EDSA_1"/>
    <property type="match status" value="1"/>
</dbReference>
<evidence type="ECO:0000313" key="3">
    <source>
        <dbReference type="EMBL" id="MDQ4627202.1"/>
    </source>
</evidence>
<feature type="chain" id="PRO_5045212450" evidence="1">
    <location>
        <begin position="31"/>
        <end position="333"/>
    </location>
</feature>
<dbReference type="InterPro" id="IPR048213">
    <property type="entry name" value="EDSA_1-like"/>
</dbReference>
<evidence type="ECO:0000313" key="4">
    <source>
        <dbReference type="Proteomes" id="UP001237592"/>
    </source>
</evidence>
<organism evidence="3 4">
    <name type="scientific">Janthinobacterium lividum</name>
    <dbReference type="NCBI Taxonomy" id="29581"/>
    <lineage>
        <taxon>Bacteria</taxon>
        <taxon>Pseudomonadati</taxon>
        <taxon>Pseudomonadota</taxon>
        <taxon>Betaproteobacteria</taxon>
        <taxon>Burkholderiales</taxon>
        <taxon>Oxalobacteraceae</taxon>
        <taxon>Janthinobacterium</taxon>
    </lineage>
</organism>
<protein>
    <submittedName>
        <fullName evidence="3">PEP-CTERM sorting domain-containing protein</fullName>
    </submittedName>
</protein>
<feature type="signal peptide" evidence="1">
    <location>
        <begin position="1"/>
        <end position="30"/>
    </location>
</feature>
<name>A0ABU0XUG3_9BURK</name>
<gene>
    <name evidence="3" type="ORF">RB624_15010</name>
</gene>
<keyword evidence="1" id="KW-0732">Signal</keyword>
<feature type="domain" description="Ice-binding protein C-terminal" evidence="2">
    <location>
        <begin position="303"/>
        <end position="325"/>
    </location>
</feature>
<evidence type="ECO:0000259" key="2">
    <source>
        <dbReference type="Pfam" id="PF07589"/>
    </source>
</evidence>
<dbReference type="InterPro" id="IPR013424">
    <property type="entry name" value="Ice-binding_C"/>
</dbReference>
<evidence type="ECO:0000256" key="1">
    <source>
        <dbReference type="SAM" id="SignalP"/>
    </source>
</evidence>
<accession>A0ABU0XUG3</accession>
<keyword evidence="4" id="KW-1185">Reference proteome</keyword>
<dbReference type="EMBL" id="JAVFKP010000003">
    <property type="protein sequence ID" value="MDQ4627202.1"/>
    <property type="molecule type" value="Genomic_DNA"/>
</dbReference>
<dbReference type="RefSeq" id="WP_099389797.1">
    <property type="nucleotide sequence ID" value="NZ_JAVFKP010000003.1"/>
</dbReference>
<dbReference type="Pfam" id="PF07589">
    <property type="entry name" value="PEP-CTERM"/>
    <property type="match status" value="1"/>
</dbReference>
<proteinExistence type="predicted"/>
<sequence>MNVDHTRSKTLGWLGALAAASLLASGQAQAGAYGLAVNELNNFRITTSAGALSLAGANRNASDSAFFEGGVAVNPRAVNTGPAANADVLQVCSGGGCSGLPQNHYAPSPSSTLEFARGDAHAFGNMLNGGATVRAVAEAQRNTVGAATSTAGDTLTGSVNLTLSSAGFITFSFMGRRDLRTSVTTMGDKSNVSIMDIFNISCNSASPVGCLSNANADGVIFQFAPDGDANNGSDVNGNHTVGSLDPFSLNMTAGTNDPATGRAFTNGFAMFSLTSNFALPAGSYTLNFSKSTRTDIVVIDPLAVPEPGTLFLLGMGLAALAFTRRRQPQSAAA</sequence>